<dbReference type="HOGENOM" id="CLU_088979_2_0_1"/>
<evidence type="ECO:0000313" key="2">
    <source>
        <dbReference type="Proteomes" id="UP000011761"/>
    </source>
</evidence>
<dbReference type="eggNOG" id="ENOG502S22D">
    <property type="taxonomic scope" value="Eukaryota"/>
</dbReference>
<dbReference type="KEGG" id="bcom:BAUCODRAFT_157666"/>
<dbReference type="OMA" id="WEMDSTH"/>
<sequence length="180" mass="20363">MAVPSTVTMKDMSGTYVLNKTISDSATEMLKMQGIGFIIRQAVAFSTVTNTTSQYTDKDGKLHLDQKQVSTGGITNEEERTIDGEWHESANKIWGKVKGRSRMVKVSELDDDFLKEGWAQDCLEGEVLESVNESLSDTWKATVIFGFADVNGERKHVRRITCVKGNHREKMRQVWDWKAQ</sequence>
<dbReference type="RefSeq" id="XP_007677755.1">
    <property type="nucleotide sequence ID" value="XM_007679565.1"/>
</dbReference>
<gene>
    <name evidence="1" type="ORF">BAUCODRAFT_157666</name>
</gene>
<organism evidence="1 2">
    <name type="scientific">Baudoinia panamericana (strain UAMH 10762)</name>
    <name type="common">Angels' share fungus</name>
    <name type="synonym">Baudoinia compniacensis (strain UAMH 10762)</name>
    <dbReference type="NCBI Taxonomy" id="717646"/>
    <lineage>
        <taxon>Eukaryota</taxon>
        <taxon>Fungi</taxon>
        <taxon>Dikarya</taxon>
        <taxon>Ascomycota</taxon>
        <taxon>Pezizomycotina</taxon>
        <taxon>Dothideomycetes</taxon>
        <taxon>Dothideomycetidae</taxon>
        <taxon>Mycosphaerellales</taxon>
        <taxon>Teratosphaeriaceae</taxon>
        <taxon>Baudoinia</taxon>
    </lineage>
</organism>
<evidence type="ECO:0008006" key="3">
    <source>
        <dbReference type="Google" id="ProtNLM"/>
    </source>
</evidence>
<reference evidence="1 2" key="1">
    <citation type="journal article" date="2012" name="PLoS Pathog.">
        <title>Diverse lifestyles and strategies of plant pathogenesis encoded in the genomes of eighteen Dothideomycetes fungi.</title>
        <authorList>
            <person name="Ohm R.A."/>
            <person name="Feau N."/>
            <person name="Henrissat B."/>
            <person name="Schoch C.L."/>
            <person name="Horwitz B.A."/>
            <person name="Barry K.W."/>
            <person name="Condon B.J."/>
            <person name="Copeland A.C."/>
            <person name="Dhillon B."/>
            <person name="Glaser F."/>
            <person name="Hesse C.N."/>
            <person name="Kosti I."/>
            <person name="LaButti K."/>
            <person name="Lindquist E.A."/>
            <person name="Lucas S."/>
            <person name="Salamov A.A."/>
            <person name="Bradshaw R.E."/>
            <person name="Ciuffetti L."/>
            <person name="Hamelin R.C."/>
            <person name="Kema G.H.J."/>
            <person name="Lawrence C."/>
            <person name="Scott J.A."/>
            <person name="Spatafora J.W."/>
            <person name="Turgeon B.G."/>
            <person name="de Wit P.J.G.M."/>
            <person name="Zhong S."/>
            <person name="Goodwin S.B."/>
            <person name="Grigoriev I.V."/>
        </authorList>
    </citation>
    <scope>NUCLEOTIDE SEQUENCE [LARGE SCALE GENOMIC DNA]</scope>
    <source>
        <strain evidence="1 2">UAMH 10762</strain>
    </source>
</reference>
<dbReference type="PANTHER" id="PTHR38115">
    <property type="entry name" value="LIPOCALIN-LIKE DOMAIN-CONTAINING PROTEIN"/>
    <property type="match status" value="1"/>
</dbReference>
<dbReference type="GeneID" id="19109336"/>
<dbReference type="InterPro" id="IPR053037">
    <property type="entry name" value="Pericyclase_pydY-like"/>
</dbReference>
<name>M2N8L0_BAUPA</name>
<dbReference type="Proteomes" id="UP000011761">
    <property type="component" value="Unassembled WGS sequence"/>
</dbReference>
<evidence type="ECO:0000313" key="1">
    <source>
        <dbReference type="EMBL" id="EMC95170.1"/>
    </source>
</evidence>
<keyword evidence="2" id="KW-1185">Reference proteome</keyword>
<accession>M2N8L0</accession>
<protein>
    <recommendedName>
        <fullName evidence="3">Lipocalin-like domain-containing protein</fullName>
    </recommendedName>
</protein>
<dbReference type="AlphaFoldDB" id="M2N8L0"/>
<dbReference type="OrthoDB" id="425354at2759"/>
<proteinExistence type="predicted"/>
<dbReference type="EMBL" id="KB445557">
    <property type="protein sequence ID" value="EMC95170.1"/>
    <property type="molecule type" value="Genomic_DNA"/>
</dbReference>
<dbReference type="PANTHER" id="PTHR38115:SF1">
    <property type="entry name" value="LIPOCALIN-LIKE DOMAIN-CONTAINING PROTEIN"/>
    <property type="match status" value="1"/>
</dbReference>